<evidence type="ECO:0000313" key="3">
    <source>
        <dbReference type="EMBL" id="KKD36766.1"/>
    </source>
</evidence>
<proteinExistence type="predicted"/>
<organism evidence="3 4">
    <name type="scientific">Limnoraphis robusta CS-951</name>
    <dbReference type="NCBI Taxonomy" id="1637645"/>
    <lineage>
        <taxon>Bacteria</taxon>
        <taxon>Bacillati</taxon>
        <taxon>Cyanobacteriota</taxon>
        <taxon>Cyanophyceae</taxon>
        <taxon>Oscillatoriophycideae</taxon>
        <taxon>Oscillatoriales</taxon>
        <taxon>Sirenicapillariaceae</taxon>
        <taxon>Limnoraphis</taxon>
    </lineage>
</organism>
<keyword evidence="2" id="KW-0732">Signal</keyword>
<evidence type="ECO:0000313" key="4">
    <source>
        <dbReference type="Proteomes" id="UP000033607"/>
    </source>
</evidence>
<reference evidence="3 4" key="1">
    <citation type="submission" date="2015-06" db="EMBL/GenBank/DDBJ databases">
        <title>Draft genome assembly of filamentous brackish cyanobacterium Limnoraphis robusta strain CS-951.</title>
        <authorList>
            <person name="Willis A."/>
            <person name="Parks M."/>
            <person name="Burford M.A."/>
        </authorList>
    </citation>
    <scope>NUCLEOTIDE SEQUENCE [LARGE SCALE GENOMIC DNA]</scope>
    <source>
        <strain evidence="3 4">CS-951</strain>
    </source>
</reference>
<dbReference type="RefSeq" id="WP_046279966.1">
    <property type="nucleotide sequence ID" value="NZ_LATL02000009.1"/>
</dbReference>
<evidence type="ECO:0000256" key="2">
    <source>
        <dbReference type="SAM" id="SignalP"/>
    </source>
</evidence>
<feature type="region of interest" description="Disordered" evidence="1">
    <location>
        <begin position="105"/>
        <end position="125"/>
    </location>
</feature>
<dbReference type="Proteomes" id="UP000033607">
    <property type="component" value="Unassembled WGS sequence"/>
</dbReference>
<comment type="caution">
    <text evidence="3">The sequence shown here is derived from an EMBL/GenBank/DDBJ whole genome shotgun (WGS) entry which is preliminary data.</text>
</comment>
<sequence>MKLKVKSGVGMALSMLSAVGVSLTLLSQATVAQQSNLSPLQDFNSQNNDSGTTLGIDQSTMYNLIHRAQMGTLDLDVNSVYDQQKNNIQDAAAEFRAKQRQVFEQRNPQVAEEDSSTVETLNPSN</sequence>
<feature type="chain" id="PRO_5002497674" evidence="2">
    <location>
        <begin position="33"/>
        <end position="125"/>
    </location>
</feature>
<name>A0A0F5YD09_9CYAN</name>
<dbReference type="AlphaFoldDB" id="A0A0F5YD09"/>
<dbReference type="OrthoDB" id="466956at2"/>
<accession>A0A0F5YD09</accession>
<evidence type="ECO:0000256" key="1">
    <source>
        <dbReference type="SAM" id="MobiDB-lite"/>
    </source>
</evidence>
<protein>
    <submittedName>
        <fullName evidence="3">Uncharacterized protein</fullName>
    </submittedName>
</protein>
<feature type="signal peptide" evidence="2">
    <location>
        <begin position="1"/>
        <end position="32"/>
    </location>
</feature>
<dbReference type="EMBL" id="LATL02000009">
    <property type="protein sequence ID" value="KKD36766.1"/>
    <property type="molecule type" value="Genomic_DNA"/>
</dbReference>
<gene>
    <name evidence="3" type="ORF">WN50_18050</name>
</gene>